<reference evidence="8 9" key="1">
    <citation type="submission" date="2015-09" db="EMBL/GenBank/DDBJ databases">
        <authorList>
            <person name="Jackson K.R."/>
            <person name="Lunt B.L."/>
            <person name="Fisher J.N.B."/>
            <person name="Gardner A.V."/>
            <person name="Bailey M.E."/>
            <person name="Deus L.M."/>
            <person name="Earl A.S."/>
            <person name="Gibby P.D."/>
            <person name="Hartmann K.A."/>
            <person name="Liu J.E."/>
            <person name="Manci A.M."/>
            <person name="Nielsen D.A."/>
            <person name="Solomon M.B."/>
            <person name="Breakwell D.P."/>
            <person name="Burnett S.H."/>
            <person name="Grose J.H."/>
        </authorList>
    </citation>
    <scope>NUCLEOTIDE SEQUENCE [LARGE SCALE GENOMIC DNA]</scope>
    <source>
        <strain evidence="8 9">CECT 7799</strain>
    </source>
</reference>
<dbReference type="Pfam" id="PF03099">
    <property type="entry name" value="BPL_LplA_LipB"/>
    <property type="match status" value="1"/>
</dbReference>
<dbReference type="GO" id="GO:0005524">
    <property type="term" value="F:ATP binding"/>
    <property type="evidence" value="ECO:0007669"/>
    <property type="project" value="UniProtKB-KW"/>
</dbReference>
<keyword evidence="9" id="KW-1185">Reference proteome</keyword>
<dbReference type="GO" id="GO:0005737">
    <property type="term" value="C:cytoplasm"/>
    <property type="evidence" value="ECO:0007669"/>
    <property type="project" value="TreeGrafter"/>
</dbReference>
<gene>
    <name evidence="8" type="primary">birA</name>
    <name evidence="8" type="ORF">JSE7799_00930</name>
</gene>
<keyword evidence="4" id="KW-0092">Biotin</keyword>
<evidence type="ECO:0000256" key="4">
    <source>
        <dbReference type="ARBA" id="ARBA00023267"/>
    </source>
</evidence>
<dbReference type="PROSITE" id="PS51733">
    <property type="entry name" value="BPL_LPL_CATALYTIC"/>
    <property type="match status" value="1"/>
</dbReference>
<dbReference type="PANTHER" id="PTHR12835">
    <property type="entry name" value="BIOTIN PROTEIN LIGASE"/>
    <property type="match status" value="1"/>
</dbReference>
<evidence type="ECO:0000313" key="9">
    <source>
        <dbReference type="Proteomes" id="UP000049455"/>
    </source>
</evidence>
<accession>A0A0M7BA61</accession>
<dbReference type="InterPro" id="IPR004408">
    <property type="entry name" value="Biotin_CoA_COase_ligase"/>
</dbReference>
<sequence>MTDWPAGIARVVLDEVDSTSAEALRRTPTQPTWILAHRQSAARGRRGRAWSTPSGNFAASLIWRPGDGPARMALRSFTASLALHDTLTALGVQGLALKWPNDVLLEGGKLAGILLECPEPGVLVLGVGINLLAAPRPEAVEPDALRPVSLMEATGLRVTPEAMLDALAPAFAAREAQPFDRTRADWLARAANLHAPVTVRTMAETMQGTFDDLDADGCLMLGTSAGPRRVAAGDVFFEGVATCS</sequence>
<dbReference type="InterPro" id="IPR008988">
    <property type="entry name" value="Transcriptional_repressor_C"/>
</dbReference>
<dbReference type="AlphaFoldDB" id="A0A0M7BA61"/>
<dbReference type="EMBL" id="CYPR01000055">
    <property type="protein sequence ID" value="CUH32165.1"/>
    <property type="molecule type" value="Genomic_DNA"/>
</dbReference>
<dbReference type="InterPro" id="IPR045864">
    <property type="entry name" value="aa-tRNA-synth_II/BPL/LPL"/>
</dbReference>
<dbReference type="STRING" id="313367.JSE7799_00930"/>
<dbReference type="PANTHER" id="PTHR12835:SF5">
    <property type="entry name" value="BIOTIN--PROTEIN LIGASE"/>
    <property type="match status" value="1"/>
</dbReference>
<comment type="catalytic activity">
    <reaction evidence="6">
        <text>biotin + L-lysyl-[protein] + ATP = N(6)-biotinyl-L-lysyl-[protein] + AMP + diphosphate + H(+)</text>
        <dbReference type="Rhea" id="RHEA:11756"/>
        <dbReference type="Rhea" id="RHEA-COMP:9752"/>
        <dbReference type="Rhea" id="RHEA-COMP:10505"/>
        <dbReference type="ChEBI" id="CHEBI:15378"/>
        <dbReference type="ChEBI" id="CHEBI:29969"/>
        <dbReference type="ChEBI" id="CHEBI:30616"/>
        <dbReference type="ChEBI" id="CHEBI:33019"/>
        <dbReference type="ChEBI" id="CHEBI:57586"/>
        <dbReference type="ChEBI" id="CHEBI:83144"/>
        <dbReference type="ChEBI" id="CHEBI:456215"/>
        <dbReference type="EC" id="6.3.4.15"/>
    </reaction>
</comment>
<dbReference type="GO" id="GO:0004077">
    <property type="term" value="F:biotin--[biotin carboxyl-carrier protein] ligase activity"/>
    <property type="evidence" value="ECO:0007669"/>
    <property type="project" value="UniProtKB-EC"/>
</dbReference>
<evidence type="ECO:0000256" key="6">
    <source>
        <dbReference type="ARBA" id="ARBA00047846"/>
    </source>
</evidence>
<keyword evidence="2" id="KW-0547">Nucleotide-binding</keyword>
<protein>
    <recommendedName>
        <fullName evidence="5">biotin--[biotin carboxyl-carrier protein] ligase</fullName>
        <ecNumber evidence="5">6.3.4.15</ecNumber>
    </recommendedName>
</protein>
<dbReference type="SUPFAM" id="SSF50037">
    <property type="entry name" value="C-terminal domain of transcriptional repressors"/>
    <property type="match status" value="1"/>
</dbReference>
<evidence type="ECO:0000313" key="8">
    <source>
        <dbReference type="EMBL" id="CUH32165.1"/>
    </source>
</evidence>
<keyword evidence="3" id="KW-0067">ATP-binding</keyword>
<dbReference type="EC" id="6.3.4.15" evidence="5"/>
<keyword evidence="1" id="KW-0436">Ligase</keyword>
<feature type="domain" description="BPL/LPL catalytic" evidence="7">
    <location>
        <begin position="6"/>
        <end position="179"/>
    </location>
</feature>
<dbReference type="OrthoDB" id="9807064at2"/>
<dbReference type="Gene3D" id="3.30.930.10">
    <property type="entry name" value="Bira Bifunctional Protein, Domain 2"/>
    <property type="match status" value="1"/>
</dbReference>
<evidence type="ECO:0000256" key="1">
    <source>
        <dbReference type="ARBA" id="ARBA00022598"/>
    </source>
</evidence>
<dbReference type="Pfam" id="PF02237">
    <property type="entry name" value="BPL_C"/>
    <property type="match status" value="1"/>
</dbReference>
<dbReference type="Gene3D" id="2.30.30.100">
    <property type="match status" value="1"/>
</dbReference>
<dbReference type="RefSeq" id="WP_055662579.1">
    <property type="nucleotide sequence ID" value="NZ_CYPR01000055.1"/>
</dbReference>
<evidence type="ECO:0000256" key="2">
    <source>
        <dbReference type="ARBA" id="ARBA00022741"/>
    </source>
</evidence>
<name>A0A0M7BA61_9RHOB</name>
<dbReference type="InterPro" id="IPR004143">
    <property type="entry name" value="BPL_LPL_catalytic"/>
</dbReference>
<dbReference type="InterPro" id="IPR003142">
    <property type="entry name" value="BPL_C"/>
</dbReference>
<dbReference type="NCBIfam" id="TIGR00121">
    <property type="entry name" value="birA_ligase"/>
    <property type="match status" value="1"/>
</dbReference>
<organism evidence="8 9">
    <name type="scientific">Jannaschia seosinensis</name>
    <dbReference type="NCBI Taxonomy" id="313367"/>
    <lineage>
        <taxon>Bacteria</taxon>
        <taxon>Pseudomonadati</taxon>
        <taxon>Pseudomonadota</taxon>
        <taxon>Alphaproteobacteria</taxon>
        <taxon>Rhodobacterales</taxon>
        <taxon>Roseobacteraceae</taxon>
        <taxon>Jannaschia</taxon>
    </lineage>
</organism>
<dbReference type="CDD" id="cd16442">
    <property type="entry name" value="BPL"/>
    <property type="match status" value="1"/>
</dbReference>
<dbReference type="SUPFAM" id="SSF55681">
    <property type="entry name" value="Class II aaRS and biotin synthetases"/>
    <property type="match status" value="1"/>
</dbReference>
<evidence type="ECO:0000256" key="3">
    <source>
        <dbReference type="ARBA" id="ARBA00022840"/>
    </source>
</evidence>
<evidence type="ECO:0000259" key="7">
    <source>
        <dbReference type="PROSITE" id="PS51733"/>
    </source>
</evidence>
<dbReference type="Proteomes" id="UP000049455">
    <property type="component" value="Unassembled WGS sequence"/>
</dbReference>
<proteinExistence type="predicted"/>
<evidence type="ECO:0000256" key="5">
    <source>
        <dbReference type="ARBA" id="ARBA00024227"/>
    </source>
</evidence>